<dbReference type="RefSeq" id="WP_116681727.1">
    <property type="nucleotide sequence ID" value="NZ_QURL01000001.1"/>
</dbReference>
<dbReference type="Proteomes" id="UP000264310">
    <property type="component" value="Unassembled WGS sequence"/>
</dbReference>
<evidence type="ECO:0000313" key="3">
    <source>
        <dbReference type="Proteomes" id="UP000264310"/>
    </source>
</evidence>
<sequence length="190" mass="20419">MSQTQTAGNGHNSEGLTNDQAMCLALMHRRDYRRAMDAKKTADAAVRNCGKLIKADLGKHGLDQIKVMMAMESEDGAEKVQAEIKAKTQAVKWSKSADAQLGLFPEKDKNGETKAYNAGKLSGMDDEPLHNPYGAATSDHEDFARGWHAGKAVMDDLLAQRAEAAAEEEAGDELVKAGGDLDEDDAKEAA</sequence>
<name>A0A371XBP8_9HYPH</name>
<feature type="compositionally biased region" description="Acidic residues" evidence="1">
    <location>
        <begin position="180"/>
        <end position="190"/>
    </location>
</feature>
<keyword evidence="3" id="KW-1185">Reference proteome</keyword>
<accession>A0A371XBP8</accession>
<gene>
    <name evidence="2" type="ORF">DYI37_03260</name>
</gene>
<protein>
    <submittedName>
        <fullName evidence="2">Uncharacterized protein</fullName>
    </submittedName>
</protein>
<dbReference type="OrthoDB" id="7906519at2"/>
<reference evidence="2 3" key="1">
    <citation type="submission" date="2018-08" db="EMBL/GenBank/DDBJ databases">
        <title>Fulvimarina sp. 85, whole genome shotgun sequence.</title>
        <authorList>
            <person name="Tuo L."/>
        </authorList>
    </citation>
    <scope>NUCLEOTIDE SEQUENCE [LARGE SCALE GENOMIC DNA]</scope>
    <source>
        <strain evidence="2 3">85</strain>
    </source>
</reference>
<evidence type="ECO:0000313" key="2">
    <source>
        <dbReference type="EMBL" id="RFC66474.1"/>
    </source>
</evidence>
<evidence type="ECO:0000256" key="1">
    <source>
        <dbReference type="SAM" id="MobiDB-lite"/>
    </source>
</evidence>
<proteinExistence type="predicted"/>
<dbReference type="AlphaFoldDB" id="A0A371XBP8"/>
<comment type="caution">
    <text evidence="2">The sequence shown here is derived from an EMBL/GenBank/DDBJ whole genome shotgun (WGS) entry which is preliminary data.</text>
</comment>
<organism evidence="2 3">
    <name type="scientific">Fulvimarina endophytica</name>
    <dbReference type="NCBI Taxonomy" id="2293836"/>
    <lineage>
        <taxon>Bacteria</taxon>
        <taxon>Pseudomonadati</taxon>
        <taxon>Pseudomonadota</taxon>
        <taxon>Alphaproteobacteria</taxon>
        <taxon>Hyphomicrobiales</taxon>
        <taxon>Aurantimonadaceae</taxon>
        <taxon>Fulvimarina</taxon>
    </lineage>
</organism>
<dbReference type="EMBL" id="QURL01000001">
    <property type="protein sequence ID" value="RFC66474.1"/>
    <property type="molecule type" value="Genomic_DNA"/>
</dbReference>
<feature type="region of interest" description="Disordered" evidence="1">
    <location>
        <begin position="163"/>
        <end position="190"/>
    </location>
</feature>